<keyword evidence="2" id="KW-0614">Plasmid</keyword>
<proteinExistence type="predicted"/>
<sequence>MNNSRVADRLGGFIIGLPTVAFPIWIAGWSPWLGVITTTLFLVVAVSYVCGATPKWFQHGTAK</sequence>
<organism evidence="2 3">
    <name type="scientific">Pseudosulfitobacter pseudonitzschiae</name>
    <dbReference type="NCBI Taxonomy" id="1402135"/>
    <lineage>
        <taxon>Bacteria</taxon>
        <taxon>Pseudomonadati</taxon>
        <taxon>Pseudomonadota</taxon>
        <taxon>Alphaproteobacteria</taxon>
        <taxon>Rhodobacterales</taxon>
        <taxon>Roseobacteraceae</taxon>
        <taxon>Pseudosulfitobacter</taxon>
    </lineage>
</organism>
<reference evidence="2 3" key="1">
    <citation type="submission" date="2017-07" db="EMBL/GenBank/DDBJ databases">
        <title>Genome Sequence of Sulfitobacter pseudonitzschiae Strain SMR1 Isolated from a culture of the Diatom Skeletonema marinoi.</title>
        <authorList>
            <person name="Topel M."/>
            <person name="Pinder M.I.M."/>
            <person name="Johansson O.N."/>
            <person name="Kourtchenko O."/>
            <person name="Godhe A."/>
            <person name="Clarke A.K."/>
        </authorList>
    </citation>
    <scope>NUCLEOTIDE SEQUENCE [LARGE SCALE GENOMIC DNA]</scope>
    <source>
        <strain evidence="2 3">SMR1</strain>
        <plasmid evidence="2 3">pSMR1-4</plasmid>
    </source>
</reference>
<evidence type="ECO:0000313" key="3">
    <source>
        <dbReference type="Proteomes" id="UP000199754"/>
    </source>
</evidence>
<dbReference type="Proteomes" id="UP000199754">
    <property type="component" value="Plasmid pSMR1-4"/>
</dbReference>
<name>A0A221K969_9RHOB</name>
<keyword evidence="1" id="KW-1133">Transmembrane helix</keyword>
<keyword evidence="1" id="KW-0812">Transmembrane</keyword>
<accession>A0A221K969</accession>
<dbReference type="AlphaFoldDB" id="A0A221K969"/>
<evidence type="ECO:0000256" key="1">
    <source>
        <dbReference type="SAM" id="Phobius"/>
    </source>
</evidence>
<dbReference type="EMBL" id="CP022419">
    <property type="protein sequence ID" value="ASM75410.1"/>
    <property type="molecule type" value="Genomic_DNA"/>
</dbReference>
<gene>
    <name evidence="2" type="ORF">SULPSESMR1_04218</name>
</gene>
<feature type="transmembrane region" description="Helical" evidence="1">
    <location>
        <begin position="7"/>
        <end position="26"/>
    </location>
</feature>
<dbReference type="KEGG" id="spse:SULPSESMR1_04218"/>
<evidence type="ECO:0000313" key="2">
    <source>
        <dbReference type="EMBL" id="ASM75410.1"/>
    </source>
</evidence>
<geneLocation type="plasmid" evidence="2 3">
    <name>pSMR1-4</name>
</geneLocation>
<feature type="transmembrane region" description="Helical" evidence="1">
    <location>
        <begin position="32"/>
        <end position="50"/>
    </location>
</feature>
<keyword evidence="3" id="KW-1185">Reference proteome</keyword>
<protein>
    <submittedName>
        <fullName evidence="2">Uncharacterized protein</fullName>
    </submittedName>
</protein>
<keyword evidence="1" id="KW-0472">Membrane</keyword>